<reference evidence="1 2" key="1">
    <citation type="journal article" date="2016" name="Genome Biol. Evol.">
        <title>Divergent and convergent evolution of fungal pathogenicity.</title>
        <authorList>
            <person name="Shang Y."/>
            <person name="Xiao G."/>
            <person name="Zheng P."/>
            <person name="Cen K."/>
            <person name="Zhan S."/>
            <person name="Wang C."/>
        </authorList>
    </citation>
    <scope>NUCLEOTIDE SEQUENCE [LARGE SCALE GENOMIC DNA]</scope>
    <source>
        <strain evidence="1 2">ARSEF 2679</strain>
    </source>
</reference>
<sequence>MQIQPQVEPVAIVGMGFGDYRYSQYGFIHPDAEPTGITSTQGGFLLKEDPRLFDHTCFGT</sequence>
<dbReference type="AlphaFoldDB" id="A0A168E5I1"/>
<keyword evidence="2" id="KW-1185">Reference proteome</keyword>
<organism evidence="1 2">
    <name type="scientific">Cordyceps fumosorosea (strain ARSEF 2679)</name>
    <name type="common">Isaria fumosorosea</name>
    <dbReference type="NCBI Taxonomy" id="1081104"/>
    <lineage>
        <taxon>Eukaryota</taxon>
        <taxon>Fungi</taxon>
        <taxon>Dikarya</taxon>
        <taxon>Ascomycota</taxon>
        <taxon>Pezizomycotina</taxon>
        <taxon>Sordariomycetes</taxon>
        <taxon>Hypocreomycetidae</taxon>
        <taxon>Hypocreales</taxon>
        <taxon>Cordycipitaceae</taxon>
        <taxon>Cordyceps</taxon>
    </lineage>
</organism>
<dbReference type="OrthoDB" id="5397531at2759"/>
<dbReference type="GeneID" id="30016593"/>
<dbReference type="Proteomes" id="UP000076744">
    <property type="component" value="Unassembled WGS sequence"/>
</dbReference>
<dbReference type="RefSeq" id="XP_018708358.1">
    <property type="nucleotide sequence ID" value="XM_018843908.1"/>
</dbReference>
<accession>A0A168E5I1</accession>
<comment type="caution">
    <text evidence="1">The sequence shown here is derived from an EMBL/GenBank/DDBJ whole genome shotgun (WGS) entry which is preliminary data.</text>
</comment>
<protein>
    <submittedName>
        <fullName evidence="1">Polyketide synthase</fullName>
    </submittedName>
</protein>
<proteinExistence type="predicted"/>
<name>A0A168E5I1_CORFA</name>
<dbReference type="EMBL" id="AZHB01000001">
    <property type="protein sequence ID" value="OAA73400.1"/>
    <property type="molecule type" value="Genomic_DNA"/>
</dbReference>
<evidence type="ECO:0000313" key="2">
    <source>
        <dbReference type="Proteomes" id="UP000076744"/>
    </source>
</evidence>
<gene>
    <name evidence="1" type="ORF">ISF_00301</name>
</gene>
<evidence type="ECO:0000313" key="1">
    <source>
        <dbReference type="EMBL" id="OAA73400.1"/>
    </source>
</evidence>